<dbReference type="EMBL" id="PYAW01000004">
    <property type="protein sequence ID" value="PSL45698.1"/>
    <property type="molecule type" value="Genomic_DNA"/>
</dbReference>
<gene>
    <name evidence="2" type="ORF">CLV51_104405</name>
</gene>
<reference evidence="2 3" key="1">
    <citation type="submission" date="2018-03" db="EMBL/GenBank/DDBJ databases">
        <title>Genomic Encyclopedia of Archaeal and Bacterial Type Strains, Phase II (KMG-II): from individual species to whole genera.</title>
        <authorList>
            <person name="Goeker M."/>
        </authorList>
    </citation>
    <scope>NUCLEOTIDE SEQUENCE [LARGE SCALE GENOMIC DNA]</scope>
    <source>
        <strain evidence="2 3">DSM 24859</strain>
    </source>
</reference>
<comment type="caution">
    <text evidence="2">The sequence shown here is derived from an EMBL/GenBank/DDBJ whole genome shotgun (WGS) entry which is preliminary data.</text>
</comment>
<accession>A0A2P8HHI8</accession>
<protein>
    <submittedName>
        <fullName evidence="2">Uncharacterized protein</fullName>
    </submittedName>
</protein>
<evidence type="ECO:0000313" key="2">
    <source>
        <dbReference type="EMBL" id="PSL45698.1"/>
    </source>
</evidence>
<dbReference type="Proteomes" id="UP000240971">
    <property type="component" value="Unassembled WGS sequence"/>
</dbReference>
<sequence length="72" mass="8209">MKTTTSSEKDDNIRPAPQDMQSTLAGILESAELIALYNQDYKNESIRYQTEVIKLQVMLLELQIANMTSIYP</sequence>
<dbReference type="AlphaFoldDB" id="A0A2P8HHI8"/>
<keyword evidence="3" id="KW-1185">Reference proteome</keyword>
<organism evidence="2 3">
    <name type="scientific">Chitinophaga niastensis</name>
    <dbReference type="NCBI Taxonomy" id="536980"/>
    <lineage>
        <taxon>Bacteria</taxon>
        <taxon>Pseudomonadati</taxon>
        <taxon>Bacteroidota</taxon>
        <taxon>Chitinophagia</taxon>
        <taxon>Chitinophagales</taxon>
        <taxon>Chitinophagaceae</taxon>
        <taxon>Chitinophaga</taxon>
    </lineage>
</organism>
<evidence type="ECO:0000313" key="3">
    <source>
        <dbReference type="Proteomes" id="UP000240971"/>
    </source>
</evidence>
<dbReference type="RefSeq" id="WP_106530013.1">
    <property type="nucleotide sequence ID" value="NZ_PYAW01000004.1"/>
</dbReference>
<evidence type="ECO:0000256" key="1">
    <source>
        <dbReference type="SAM" id="MobiDB-lite"/>
    </source>
</evidence>
<proteinExistence type="predicted"/>
<feature type="region of interest" description="Disordered" evidence="1">
    <location>
        <begin position="1"/>
        <end position="20"/>
    </location>
</feature>
<name>A0A2P8HHI8_CHINA</name>